<organism evidence="1">
    <name type="scientific">Ooceraea biroi</name>
    <name type="common">Clonal raider ant</name>
    <name type="synonym">Cerapachys biroi</name>
    <dbReference type="NCBI Taxonomy" id="2015173"/>
    <lineage>
        <taxon>Eukaryota</taxon>
        <taxon>Metazoa</taxon>
        <taxon>Ecdysozoa</taxon>
        <taxon>Arthropoda</taxon>
        <taxon>Hexapoda</taxon>
        <taxon>Insecta</taxon>
        <taxon>Pterygota</taxon>
        <taxon>Neoptera</taxon>
        <taxon>Endopterygota</taxon>
        <taxon>Hymenoptera</taxon>
        <taxon>Apocrita</taxon>
        <taxon>Aculeata</taxon>
        <taxon>Formicoidea</taxon>
        <taxon>Formicidae</taxon>
        <taxon>Dorylinae</taxon>
        <taxon>Ooceraea</taxon>
    </lineage>
</organism>
<accession>A0A3L8D3P9</accession>
<proteinExistence type="predicted"/>
<dbReference type="AlphaFoldDB" id="A0A3L8D3P9"/>
<reference evidence="1" key="1">
    <citation type="journal article" date="2018" name="Genome Res.">
        <title>The genomic architecture and molecular evolution of ant odorant receptors.</title>
        <authorList>
            <person name="McKenzie S.K."/>
            <person name="Kronauer D.J.C."/>
        </authorList>
    </citation>
    <scope>NUCLEOTIDE SEQUENCE [LARGE SCALE GENOMIC DNA]</scope>
    <source>
        <strain evidence="1">Clonal line C1</strain>
    </source>
</reference>
<reference evidence="1" key="2">
    <citation type="submission" date="2018-07" db="EMBL/GenBank/DDBJ databases">
        <authorList>
            <person name="Mckenzie S.K."/>
            <person name="Kronauer D.J.C."/>
        </authorList>
    </citation>
    <scope>NUCLEOTIDE SEQUENCE</scope>
    <source>
        <strain evidence="1">Clonal line C1</strain>
    </source>
</reference>
<evidence type="ECO:0000313" key="1">
    <source>
        <dbReference type="EMBL" id="RLU15137.1"/>
    </source>
</evidence>
<sequence length="138" mass="16052">MARENTPAIARVRRASSPDLHAFSRQWYSRGSLDYNICDDELHATRAAKGSITVGVMRRLDFQNLISTTRTALTPDQFKWRKVERLGDRRYFENLDNAIQRGLGRRRKLDGKRWRVTTCPVECFRKAGVEPLEKQTLN</sequence>
<dbReference type="Proteomes" id="UP000279307">
    <property type="component" value="Chromosome 14"/>
</dbReference>
<comment type="caution">
    <text evidence="1">The sequence shown here is derived from an EMBL/GenBank/DDBJ whole genome shotgun (WGS) entry which is preliminary data.</text>
</comment>
<name>A0A3L8D3P9_OOCBI</name>
<gene>
    <name evidence="1" type="ORF">DMN91_013024</name>
</gene>
<protein>
    <submittedName>
        <fullName evidence="1">Uncharacterized protein</fullName>
    </submittedName>
</protein>
<dbReference type="EMBL" id="QOIP01000014">
    <property type="protein sequence ID" value="RLU15137.1"/>
    <property type="molecule type" value="Genomic_DNA"/>
</dbReference>